<sequence length="331" mass="35379">MALPMDTLPERLQEWPPILNDGRYLCHPQHLSLGRLEQSEAVLVLLAERLTKTALNASLAVLAGQDIEVELVGIKRVAERELVSLRLSHWHPELKFQLEAVASDWDLACLPSLPDSRQPGLVLMDMDSTAIQIECIDEIAKLAGVGEQVSAITRAAMEGALPFSESLRRRVKALAGADAAIIEQVIGRMPLMPGLTTLVTGLQDMGWKVAIASGGFTAFACHLQQQLGLDAVFANTLEVRDGKLTGEVLGAIVDADAKANILVDLAHEYGLPMSQTVAIGDGANDLAMLGHAGLGVALHAKPLVREKAPVCLNHLSLEGVLCLLQADSSPK</sequence>
<evidence type="ECO:0000256" key="13">
    <source>
        <dbReference type="ARBA" id="ARBA00048523"/>
    </source>
</evidence>
<evidence type="ECO:0000256" key="11">
    <source>
        <dbReference type="ARBA" id="ARBA00031693"/>
    </source>
</evidence>
<comment type="cofactor">
    <cofactor evidence="1">
        <name>Mg(2+)</name>
        <dbReference type="ChEBI" id="CHEBI:18420"/>
    </cofactor>
</comment>
<dbReference type="SUPFAM" id="SSF56784">
    <property type="entry name" value="HAD-like"/>
    <property type="match status" value="1"/>
</dbReference>
<proteinExistence type="inferred from homology"/>
<evidence type="ECO:0000256" key="4">
    <source>
        <dbReference type="ARBA" id="ARBA00012640"/>
    </source>
</evidence>
<dbReference type="InterPro" id="IPR023214">
    <property type="entry name" value="HAD_sf"/>
</dbReference>
<gene>
    <name evidence="14" type="primary">serB</name>
    <name evidence="14" type="ORF">GCM10022394_31380</name>
</gene>
<organism evidence="14 15">
    <name type="scientific">Zobellella aerophila</name>
    <dbReference type="NCBI Taxonomy" id="870480"/>
    <lineage>
        <taxon>Bacteria</taxon>
        <taxon>Pseudomonadati</taxon>
        <taxon>Pseudomonadota</taxon>
        <taxon>Gammaproteobacteria</taxon>
        <taxon>Aeromonadales</taxon>
        <taxon>Aeromonadaceae</taxon>
        <taxon>Zobellella</taxon>
    </lineage>
</organism>
<dbReference type="NCBIfam" id="TIGR00338">
    <property type="entry name" value="serB"/>
    <property type="match status" value="1"/>
</dbReference>
<dbReference type="Gene3D" id="3.30.70.2020">
    <property type="match status" value="1"/>
</dbReference>
<comment type="pathway">
    <text evidence="2">Amino-acid biosynthesis; L-serine biosynthesis; L-serine from 3-phospho-D-glycerate: step 3/3.</text>
</comment>
<dbReference type="SFLD" id="SFLDS00003">
    <property type="entry name" value="Haloacid_Dehalogenase"/>
    <property type="match status" value="1"/>
</dbReference>
<comment type="similarity">
    <text evidence="3">Belongs to the HAD-like hydrolase superfamily. SerB family.</text>
</comment>
<evidence type="ECO:0000256" key="3">
    <source>
        <dbReference type="ARBA" id="ARBA00009184"/>
    </source>
</evidence>
<evidence type="ECO:0000256" key="10">
    <source>
        <dbReference type="ARBA" id="ARBA00023299"/>
    </source>
</evidence>
<evidence type="ECO:0000256" key="5">
    <source>
        <dbReference type="ARBA" id="ARBA00015196"/>
    </source>
</evidence>
<dbReference type="SFLD" id="SFLDF00029">
    <property type="entry name" value="phosphoserine_phosphatase"/>
    <property type="match status" value="1"/>
</dbReference>
<accession>A0ABP6WA40</accession>
<keyword evidence="10" id="KW-0718">Serine biosynthesis</keyword>
<evidence type="ECO:0000256" key="9">
    <source>
        <dbReference type="ARBA" id="ARBA00022842"/>
    </source>
</evidence>
<comment type="catalytic activity">
    <reaction evidence="13">
        <text>O-phospho-D-serine + H2O = D-serine + phosphate</text>
        <dbReference type="Rhea" id="RHEA:24873"/>
        <dbReference type="ChEBI" id="CHEBI:15377"/>
        <dbReference type="ChEBI" id="CHEBI:35247"/>
        <dbReference type="ChEBI" id="CHEBI:43474"/>
        <dbReference type="ChEBI" id="CHEBI:58680"/>
        <dbReference type="EC" id="3.1.3.3"/>
    </reaction>
</comment>
<dbReference type="PANTHER" id="PTHR43344:SF2">
    <property type="entry name" value="PHOSPHOSERINE PHOSPHATASE"/>
    <property type="match status" value="1"/>
</dbReference>
<comment type="caution">
    <text evidence="14">The sequence shown here is derived from an EMBL/GenBank/DDBJ whole genome shotgun (WGS) entry which is preliminary data.</text>
</comment>
<dbReference type="InterPro" id="IPR004469">
    <property type="entry name" value="PSP"/>
</dbReference>
<dbReference type="InterPro" id="IPR050582">
    <property type="entry name" value="HAD-like_SerB"/>
</dbReference>
<dbReference type="Gene3D" id="3.40.50.1000">
    <property type="entry name" value="HAD superfamily/HAD-like"/>
    <property type="match status" value="1"/>
</dbReference>
<dbReference type="Proteomes" id="UP001500795">
    <property type="component" value="Unassembled WGS sequence"/>
</dbReference>
<evidence type="ECO:0000256" key="8">
    <source>
        <dbReference type="ARBA" id="ARBA00022801"/>
    </source>
</evidence>
<keyword evidence="6" id="KW-0028">Amino-acid biosynthesis</keyword>
<dbReference type="Pfam" id="PF12710">
    <property type="entry name" value="HAD"/>
    <property type="match status" value="1"/>
</dbReference>
<keyword evidence="9" id="KW-0460">Magnesium</keyword>
<dbReference type="EMBL" id="BAABCX010000006">
    <property type="protein sequence ID" value="GAA3548964.1"/>
    <property type="molecule type" value="Genomic_DNA"/>
</dbReference>
<protein>
    <recommendedName>
        <fullName evidence="5">Phosphoserine phosphatase</fullName>
        <ecNumber evidence="4">3.1.3.3</ecNumber>
    </recommendedName>
    <alternativeName>
        <fullName evidence="11">O-phosphoserine phosphohydrolase</fullName>
    </alternativeName>
</protein>
<dbReference type="NCBIfam" id="TIGR01488">
    <property type="entry name" value="HAD-SF-IB"/>
    <property type="match status" value="1"/>
</dbReference>
<keyword evidence="15" id="KW-1185">Reference proteome</keyword>
<dbReference type="Gene3D" id="1.10.150.210">
    <property type="entry name" value="Phosphoserine phosphatase, domain 2"/>
    <property type="match status" value="1"/>
</dbReference>
<dbReference type="SFLD" id="SFLDG01136">
    <property type="entry name" value="C1.6:_Phosphoserine_Phosphatas"/>
    <property type="match status" value="1"/>
</dbReference>
<dbReference type="EC" id="3.1.3.3" evidence="4"/>
<evidence type="ECO:0000256" key="1">
    <source>
        <dbReference type="ARBA" id="ARBA00001946"/>
    </source>
</evidence>
<comment type="catalytic activity">
    <reaction evidence="12">
        <text>O-phospho-L-serine + H2O = L-serine + phosphate</text>
        <dbReference type="Rhea" id="RHEA:21208"/>
        <dbReference type="ChEBI" id="CHEBI:15377"/>
        <dbReference type="ChEBI" id="CHEBI:33384"/>
        <dbReference type="ChEBI" id="CHEBI:43474"/>
        <dbReference type="ChEBI" id="CHEBI:57524"/>
        <dbReference type="EC" id="3.1.3.3"/>
    </reaction>
</comment>
<dbReference type="PANTHER" id="PTHR43344">
    <property type="entry name" value="PHOSPHOSERINE PHOSPHATASE"/>
    <property type="match status" value="1"/>
</dbReference>
<dbReference type="InterPro" id="IPR036412">
    <property type="entry name" value="HAD-like_sf"/>
</dbReference>
<keyword evidence="8" id="KW-0378">Hydrolase</keyword>
<evidence type="ECO:0000313" key="14">
    <source>
        <dbReference type="EMBL" id="GAA3548964.1"/>
    </source>
</evidence>
<keyword evidence="7" id="KW-0479">Metal-binding</keyword>
<evidence type="ECO:0000256" key="7">
    <source>
        <dbReference type="ARBA" id="ARBA00022723"/>
    </source>
</evidence>
<dbReference type="CDD" id="cd07500">
    <property type="entry name" value="HAD_PSP"/>
    <property type="match status" value="1"/>
</dbReference>
<reference evidence="15" key="1">
    <citation type="journal article" date="2019" name="Int. J. Syst. Evol. Microbiol.">
        <title>The Global Catalogue of Microorganisms (GCM) 10K type strain sequencing project: providing services to taxonomists for standard genome sequencing and annotation.</title>
        <authorList>
            <consortium name="The Broad Institute Genomics Platform"/>
            <consortium name="The Broad Institute Genome Sequencing Center for Infectious Disease"/>
            <person name="Wu L."/>
            <person name="Ma J."/>
        </authorList>
    </citation>
    <scope>NUCLEOTIDE SEQUENCE [LARGE SCALE GENOMIC DNA]</scope>
    <source>
        <strain evidence="15">JCM 17110</strain>
    </source>
</reference>
<evidence type="ECO:0000313" key="15">
    <source>
        <dbReference type="Proteomes" id="UP001500795"/>
    </source>
</evidence>
<dbReference type="SFLD" id="SFLDG01137">
    <property type="entry name" value="C1.6.1:_Phosphoserine_Phosphat"/>
    <property type="match status" value="1"/>
</dbReference>
<evidence type="ECO:0000256" key="2">
    <source>
        <dbReference type="ARBA" id="ARBA00005135"/>
    </source>
</evidence>
<evidence type="ECO:0000256" key="6">
    <source>
        <dbReference type="ARBA" id="ARBA00022605"/>
    </source>
</evidence>
<name>A0ABP6WA40_9GAMM</name>
<evidence type="ECO:0000256" key="12">
    <source>
        <dbReference type="ARBA" id="ARBA00048138"/>
    </source>
</evidence>